<sequence>MTSPEVRKLPGRNRRIEGSSLMRHTKEERRCHKLGKVDQRSSKKGARVNTANLRAGSIITEFSEKFGFQQCQFETPSAPEGQRGSNQAK</sequence>
<proteinExistence type="predicted"/>
<gene>
    <name evidence="1" type="ORF">DSO57_1019443</name>
</gene>
<organism evidence="1 2">
    <name type="scientific">Entomophthora muscae</name>
    <dbReference type="NCBI Taxonomy" id="34485"/>
    <lineage>
        <taxon>Eukaryota</taxon>
        <taxon>Fungi</taxon>
        <taxon>Fungi incertae sedis</taxon>
        <taxon>Zoopagomycota</taxon>
        <taxon>Entomophthoromycotina</taxon>
        <taxon>Entomophthoromycetes</taxon>
        <taxon>Entomophthorales</taxon>
        <taxon>Entomophthoraceae</taxon>
        <taxon>Entomophthora</taxon>
    </lineage>
</organism>
<accession>A0ACC2RVC9</accession>
<evidence type="ECO:0000313" key="2">
    <source>
        <dbReference type="Proteomes" id="UP001165960"/>
    </source>
</evidence>
<evidence type="ECO:0000313" key="1">
    <source>
        <dbReference type="EMBL" id="KAJ9053935.1"/>
    </source>
</evidence>
<reference evidence="1" key="1">
    <citation type="submission" date="2022-04" db="EMBL/GenBank/DDBJ databases">
        <title>Genome of the entomopathogenic fungus Entomophthora muscae.</title>
        <authorList>
            <person name="Elya C."/>
            <person name="Lovett B.R."/>
            <person name="Lee E."/>
            <person name="Macias A.M."/>
            <person name="Hajek A.E."/>
            <person name="De Bivort B.L."/>
            <person name="Kasson M.T."/>
            <person name="De Fine Licht H.H."/>
            <person name="Stajich J.E."/>
        </authorList>
    </citation>
    <scope>NUCLEOTIDE SEQUENCE</scope>
    <source>
        <strain evidence="1">Berkeley</strain>
    </source>
</reference>
<dbReference type="EMBL" id="QTSX02006477">
    <property type="protein sequence ID" value="KAJ9053935.1"/>
    <property type="molecule type" value="Genomic_DNA"/>
</dbReference>
<name>A0ACC2RVC9_9FUNG</name>
<protein>
    <submittedName>
        <fullName evidence="1">Uncharacterized protein</fullName>
    </submittedName>
</protein>
<keyword evidence="2" id="KW-1185">Reference proteome</keyword>
<dbReference type="Proteomes" id="UP001165960">
    <property type="component" value="Unassembled WGS sequence"/>
</dbReference>
<comment type="caution">
    <text evidence="1">The sequence shown here is derived from an EMBL/GenBank/DDBJ whole genome shotgun (WGS) entry which is preliminary data.</text>
</comment>